<name>A0AA48QXX2_9TREE</name>
<feature type="compositionally biased region" description="Low complexity" evidence="1">
    <location>
        <begin position="560"/>
        <end position="570"/>
    </location>
</feature>
<dbReference type="KEGG" id="ccac:CcaHIS019_0602420"/>
<dbReference type="Pfam" id="PF12937">
    <property type="entry name" value="F-box-like"/>
    <property type="match status" value="1"/>
</dbReference>
<feature type="transmembrane region" description="Helical" evidence="2">
    <location>
        <begin position="12"/>
        <end position="34"/>
    </location>
</feature>
<dbReference type="InterPro" id="IPR036047">
    <property type="entry name" value="F-box-like_dom_sf"/>
</dbReference>
<keyword evidence="5" id="KW-1185">Reference proteome</keyword>
<gene>
    <name evidence="4" type="ORF">CcaverHIS019_0602420</name>
</gene>
<dbReference type="Proteomes" id="UP001233271">
    <property type="component" value="Chromosome 6"/>
</dbReference>
<evidence type="ECO:0000256" key="1">
    <source>
        <dbReference type="SAM" id="MobiDB-lite"/>
    </source>
</evidence>
<dbReference type="CDD" id="cd09917">
    <property type="entry name" value="F-box_SF"/>
    <property type="match status" value="1"/>
</dbReference>
<evidence type="ECO:0000256" key="2">
    <source>
        <dbReference type="SAM" id="Phobius"/>
    </source>
</evidence>
<keyword evidence="2" id="KW-0472">Membrane</keyword>
<dbReference type="SUPFAM" id="SSF81383">
    <property type="entry name" value="F-box domain"/>
    <property type="match status" value="1"/>
</dbReference>
<dbReference type="RefSeq" id="XP_060459048.1">
    <property type="nucleotide sequence ID" value="XM_060602679.1"/>
</dbReference>
<sequence>MSPTISPSPPYFAFTPFGPMLVPIAIAVVVLMFVMRRRDTPSETGSTESTVSTVSTETDELRPCLILGLPSEILERVLANLDPDELVAASQTCSALRRVAKAPSLKYQSTLVARGYLDVPNRIPPQPWSREGAKLETSPYTGTTRAMIPSVSLPAFEKEPPGRRDTSALSAAEKAQLLAEREARFDELRPTEVRQFSVAGPAGVYELQDGIFLLCKERSTAHDIRPTKIRLIPLASAVDPDLDAPIVPCKEVDVGFPIADLTMDPSQDLIVVSEHSPLGENGRAPIHRFHLLSLSTGEPHPLAACPTLDSPPWVPADVRHVSQQLLQVMDSTLVVLIAVQDEVMAMRAAYHEEMFAWDWKTGVVLGRRNLGDTLTRSSMALLTPTTVAVTMPAVIGPTLREMFGGVPGFMDNQNPVFIHPPSIDIFSFAQNSNIPPPEDTRPLQRADSDRTTPRFALVVRLLMPALRAGSMMAQMHMRPDPAFPPVPSSQTTLGSRPFTQDPRRGVIVIEMTMDDDRLVMPMRMRPEFYEMFILRETLVAMADEGEARLHEIWDRKAAARAARGASSHSPPSTPGSRRRFRSTTPSTPSGPISRSGSPASPATPTSHSSTSSHAGSPALPADGKERTYSAKPRRKHHVDSPTRTFEWDEWGEHSTRVLDPKMLTRRLWVCSCSGYRYVSLIRRPVPNQRVATDLCVQDFNPHWWVDEHFKPSPQAGLVGAALETVPGKDARLGNAVPEARVRSFGRNMPTIVKSDAWDVEVVTHLPYRSVRRQLSGNPNGVMIDDQRIMLVSHQVQDHDWLGMIQHVQTWCM</sequence>
<dbReference type="GeneID" id="85497653"/>
<evidence type="ECO:0000259" key="3">
    <source>
        <dbReference type="PROSITE" id="PS50181"/>
    </source>
</evidence>
<dbReference type="Gene3D" id="1.20.1280.50">
    <property type="match status" value="1"/>
</dbReference>
<dbReference type="InterPro" id="IPR001810">
    <property type="entry name" value="F-box_dom"/>
</dbReference>
<feature type="domain" description="F-box" evidence="3">
    <location>
        <begin position="63"/>
        <end position="110"/>
    </location>
</feature>
<dbReference type="EMBL" id="AP028217">
    <property type="protein sequence ID" value="BEI93783.1"/>
    <property type="molecule type" value="Genomic_DNA"/>
</dbReference>
<feature type="region of interest" description="Disordered" evidence="1">
    <location>
        <begin position="560"/>
        <end position="643"/>
    </location>
</feature>
<feature type="compositionally biased region" description="Low complexity" evidence="1">
    <location>
        <begin position="582"/>
        <end position="618"/>
    </location>
</feature>
<keyword evidence="2" id="KW-1133">Transmembrane helix</keyword>
<organism evidence="4 5">
    <name type="scientific">Cutaneotrichosporon cavernicola</name>
    <dbReference type="NCBI Taxonomy" id="279322"/>
    <lineage>
        <taxon>Eukaryota</taxon>
        <taxon>Fungi</taxon>
        <taxon>Dikarya</taxon>
        <taxon>Basidiomycota</taxon>
        <taxon>Agaricomycotina</taxon>
        <taxon>Tremellomycetes</taxon>
        <taxon>Trichosporonales</taxon>
        <taxon>Trichosporonaceae</taxon>
        <taxon>Cutaneotrichosporon</taxon>
    </lineage>
</organism>
<evidence type="ECO:0000313" key="5">
    <source>
        <dbReference type="Proteomes" id="UP001233271"/>
    </source>
</evidence>
<protein>
    <recommendedName>
        <fullName evidence="3">F-box domain-containing protein</fullName>
    </recommendedName>
</protein>
<evidence type="ECO:0000313" key="4">
    <source>
        <dbReference type="EMBL" id="BEI93783.1"/>
    </source>
</evidence>
<accession>A0AA48QXX2</accession>
<dbReference type="AlphaFoldDB" id="A0AA48QXX2"/>
<dbReference type="SMART" id="SM00256">
    <property type="entry name" value="FBOX"/>
    <property type="match status" value="1"/>
</dbReference>
<reference evidence="4" key="1">
    <citation type="journal article" date="2023" name="BMC Genomics">
        <title>Chromosome-level genome assemblies of Cutaneotrichosporon spp. (Trichosporonales, Basidiomycota) reveal imbalanced evolution between nucleotide sequences and chromosome synteny.</title>
        <authorList>
            <person name="Kobayashi Y."/>
            <person name="Kayamori A."/>
            <person name="Aoki K."/>
            <person name="Shiwa Y."/>
            <person name="Matsutani M."/>
            <person name="Fujita N."/>
            <person name="Sugita T."/>
            <person name="Iwasaki W."/>
            <person name="Tanaka N."/>
            <person name="Takashima M."/>
        </authorList>
    </citation>
    <scope>NUCLEOTIDE SEQUENCE</scope>
    <source>
        <strain evidence="4">HIS019</strain>
    </source>
</reference>
<dbReference type="PROSITE" id="PS50181">
    <property type="entry name" value="FBOX"/>
    <property type="match status" value="1"/>
</dbReference>
<proteinExistence type="predicted"/>
<keyword evidence="2" id="KW-0812">Transmembrane</keyword>